<dbReference type="EMBL" id="JACAZF010000008">
    <property type="protein sequence ID" value="KAF7296958.1"/>
    <property type="molecule type" value="Genomic_DNA"/>
</dbReference>
<dbReference type="AlphaFoldDB" id="A0A8H6W0D1"/>
<organism evidence="1 2">
    <name type="scientific">Mycena indigotica</name>
    <dbReference type="NCBI Taxonomy" id="2126181"/>
    <lineage>
        <taxon>Eukaryota</taxon>
        <taxon>Fungi</taxon>
        <taxon>Dikarya</taxon>
        <taxon>Basidiomycota</taxon>
        <taxon>Agaricomycotina</taxon>
        <taxon>Agaricomycetes</taxon>
        <taxon>Agaricomycetidae</taxon>
        <taxon>Agaricales</taxon>
        <taxon>Marasmiineae</taxon>
        <taxon>Mycenaceae</taxon>
        <taxon>Mycena</taxon>
    </lineage>
</organism>
<protein>
    <submittedName>
        <fullName evidence="1">Uncharacterized protein</fullName>
    </submittedName>
</protein>
<dbReference type="RefSeq" id="XP_037217317.1">
    <property type="nucleotide sequence ID" value="XM_037365905.1"/>
</dbReference>
<dbReference type="GeneID" id="59348421"/>
<proteinExistence type="predicted"/>
<gene>
    <name evidence="1" type="ORF">MIND_00927800</name>
</gene>
<evidence type="ECO:0000313" key="2">
    <source>
        <dbReference type="Proteomes" id="UP000636479"/>
    </source>
</evidence>
<name>A0A8H6W0D1_9AGAR</name>
<evidence type="ECO:0000313" key="1">
    <source>
        <dbReference type="EMBL" id="KAF7296958.1"/>
    </source>
</evidence>
<keyword evidence="2" id="KW-1185">Reference proteome</keyword>
<accession>A0A8H6W0D1</accession>
<comment type="caution">
    <text evidence="1">The sequence shown here is derived from an EMBL/GenBank/DDBJ whole genome shotgun (WGS) entry which is preliminary data.</text>
</comment>
<reference evidence="1" key="1">
    <citation type="submission" date="2020-05" db="EMBL/GenBank/DDBJ databases">
        <title>Mycena genomes resolve the evolution of fungal bioluminescence.</title>
        <authorList>
            <person name="Tsai I.J."/>
        </authorList>
    </citation>
    <scope>NUCLEOTIDE SEQUENCE</scope>
    <source>
        <strain evidence="1">171206Taipei</strain>
    </source>
</reference>
<dbReference type="Proteomes" id="UP000636479">
    <property type="component" value="Unassembled WGS sequence"/>
</dbReference>
<sequence length="109" mass="11942">MFPPSRLLLPLRKRRPPADALPMPVREGALRVVPGPPARKEHVLPRSSALRPASCARLMSAIVIADAASALSALVPGKMGGLLETLRGIERSKWRRWPANPSFRFRATC</sequence>